<dbReference type="InterPro" id="IPR003779">
    <property type="entry name" value="CMD-like"/>
</dbReference>
<evidence type="ECO:0000259" key="1">
    <source>
        <dbReference type="Pfam" id="PF02627"/>
    </source>
</evidence>
<dbReference type="Pfam" id="PF02627">
    <property type="entry name" value="CMD"/>
    <property type="match status" value="1"/>
</dbReference>
<dbReference type="PANTHER" id="PTHR33570:SF2">
    <property type="entry name" value="CARBOXYMUCONOLACTONE DECARBOXYLASE-LIKE DOMAIN-CONTAINING PROTEIN"/>
    <property type="match status" value="1"/>
</dbReference>
<gene>
    <name evidence="2" type="ORF">DVR12_02835</name>
</gene>
<keyword evidence="3" id="KW-1185">Reference proteome</keyword>
<comment type="caution">
    <text evidence="2">The sequence shown here is derived from an EMBL/GenBank/DDBJ whole genome shotgun (WGS) entry which is preliminary data.</text>
</comment>
<feature type="domain" description="Carboxymuconolactone decarboxylase-like" evidence="1">
    <location>
        <begin position="32"/>
        <end position="91"/>
    </location>
</feature>
<reference evidence="2 3" key="1">
    <citation type="submission" date="2018-07" db="EMBL/GenBank/DDBJ databases">
        <title>Chitinophaga K2CV101002-2 sp. nov., isolated from a monsoon evergreen broad-leaved forest soil.</title>
        <authorList>
            <person name="Lv Y."/>
        </authorList>
    </citation>
    <scope>NUCLEOTIDE SEQUENCE [LARGE SCALE GENOMIC DNA]</scope>
    <source>
        <strain evidence="2 3">GDMCC 1.1288</strain>
    </source>
</reference>
<proteinExistence type="predicted"/>
<dbReference type="RefSeq" id="WP_116973928.1">
    <property type="nucleotide sequence ID" value="NZ_QPMM01000001.1"/>
</dbReference>
<dbReference type="SUPFAM" id="SSF69118">
    <property type="entry name" value="AhpD-like"/>
    <property type="match status" value="1"/>
</dbReference>
<sequence>MKQIFRLLILFTVFGILPIMLWSQNIMNDTLTLNAKQKAVVAIAALTAKGDLPALKSSLSQGLESGLTVNQIKEVLIHIYAYAGFPRSIRGLQTFMTILDERKANGIVDIVGIDASPINEDSSKYNRGKQVLENLTGVTDNLSKTGYAAFAPTIEKFLKEHLFADIFERDILSYSERELATISVLSSIGEVEPMLYSHLNICLNVGLKPGQLHQFVGIINQIIGANESIVAQRVLDEVLKSKN</sequence>
<dbReference type="EMBL" id="QPMM01000001">
    <property type="protein sequence ID" value="RFS26737.1"/>
    <property type="molecule type" value="Genomic_DNA"/>
</dbReference>
<organism evidence="2 3">
    <name type="scientific">Chitinophaga silvatica</name>
    <dbReference type="NCBI Taxonomy" id="2282649"/>
    <lineage>
        <taxon>Bacteria</taxon>
        <taxon>Pseudomonadati</taxon>
        <taxon>Bacteroidota</taxon>
        <taxon>Chitinophagia</taxon>
        <taxon>Chitinophagales</taxon>
        <taxon>Chitinophagaceae</taxon>
        <taxon>Chitinophaga</taxon>
    </lineage>
</organism>
<dbReference type="OrthoDB" id="9812754at2"/>
<name>A0A3E1YH87_9BACT</name>
<protein>
    <submittedName>
        <fullName evidence="2">Carboxymuconolactone decarboxylase</fullName>
    </submittedName>
</protein>
<dbReference type="Proteomes" id="UP000260644">
    <property type="component" value="Unassembled WGS sequence"/>
</dbReference>
<dbReference type="Gene3D" id="1.20.1290.10">
    <property type="entry name" value="AhpD-like"/>
    <property type="match status" value="1"/>
</dbReference>
<dbReference type="GO" id="GO:0051920">
    <property type="term" value="F:peroxiredoxin activity"/>
    <property type="evidence" value="ECO:0007669"/>
    <property type="project" value="InterPro"/>
</dbReference>
<evidence type="ECO:0000313" key="3">
    <source>
        <dbReference type="Proteomes" id="UP000260644"/>
    </source>
</evidence>
<evidence type="ECO:0000313" key="2">
    <source>
        <dbReference type="EMBL" id="RFS26737.1"/>
    </source>
</evidence>
<dbReference type="InterPro" id="IPR029032">
    <property type="entry name" value="AhpD-like"/>
</dbReference>
<accession>A0A3E1YH87</accession>
<dbReference type="AlphaFoldDB" id="A0A3E1YH87"/>
<dbReference type="InterPro" id="IPR052512">
    <property type="entry name" value="4CMD/NDH-1_regulator"/>
</dbReference>
<dbReference type="PANTHER" id="PTHR33570">
    <property type="entry name" value="4-CARBOXYMUCONOLACTONE DECARBOXYLASE FAMILY PROTEIN"/>
    <property type="match status" value="1"/>
</dbReference>